<protein>
    <submittedName>
        <fullName evidence="2">Esterase/lipase family protein</fullName>
    </submittedName>
</protein>
<dbReference type="SUPFAM" id="SSF53474">
    <property type="entry name" value="alpha/beta-Hydrolases"/>
    <property type="match status" value="1"/>
</dbReference>
<accession>A0ABW4PBM8</accession>
<evidence type="ECO:0000313" key="2">
    <source>
        <dbReference type="EMBL" id="MFD1815664.1"/>
    </source>
</evidence>
<dbReference type="InterPro" id="IPR029058">
    <property type="entry name" value="AB_hydrolase_fold"/>
</dbReference>
<comment type="caution">
    <text evidence="2">The sequence shown here is derived from an EMBL/GenBank/DDBJ whole genome shotgun (WGS) entry which is preliminary data.</text>
</comment>
<feature type="chain" id="PRO_5047344575" evidence="1">
    <location>
        <begin position="29"/>
        <end position="251"/>
    </location>
</feature>
<proteinExistence type="predicted"/>
<dbReference type="Proteomes" id="UP001597286">
    <property type="component" value="Unassembled WGS sequence"/>
</dbReference>
<evidence type="ECO:0000256" key="1">
    <source>
        <dbReference type="SAM" id="SignalP"/>
    </source>
</evidence>
<keyword evidence="3" id="KW-1185">Reference proteome</keyword>
<feature type="signal peptide" evidence="1">
    <location>
        <begin position="1"/>
        <end position="28"/>
    </location>
</feature>
<gene>
    <name evidence="2" type="ORF">ACFSJG_25905</name>
</gene>
<sequence length="251" mass="25921">MTNRFLPIRALTVAVAVAALVLPGEATAGAAAPAPANPCVLLVHDIGRDASSWRTAVDLLERQGRCAVPVTWGVPADGEVPLPTAGLRGADAGADDLADAITRAGDGPFDVVAHGAGSLVAQRYLQRFGSSSVRSLTTLGPLWHGTEIGGLAATEDLSRALGTYDLVLAWEKPIVDPVCAGCRELIRGSDLLRDLHRGGVPTPGVRYTDIATPCDELAPPTGLPGARLVLDHCVSHFALTDDLAALGYAVS</sequence>
<name>A0ABW4PBM8_9NOCA</name>
<organism evidence="2 3">
    <name type="scientific">Rhodococcus gannanensis</name>
    <dbReference type="NCBI Taxonomy" id="1960308"/>
    <lineage>
        <taxon>Bacteria</taxon>
        <taxon>Bacillati</taxon>
        <taxon>Actinomycetota</taxon>
        <taxon>Actinomycetes</taxon>
        <taxon>Mycobacteriales</taxon>
        <taxon>Nocardiaceae</taxon>
        <taxon>Rhodococcus</taxon>
    </lineage>
</organism>
<dbReference type="RefSeq" id="WP_378488121.1">
    <property type="nucleotide sequence ID" value="NZ_JBHUFB010000022.1"/>
</dbReference>
<keyword evidence="1" id="KW-0732">Signal</keyword>
<evidence type="ECO:0000313" key="3">
    <source>
        <dbReference type="Proteomes" id="UP001597286"/>
    </source>
</evidence>
<dbReference type="Gene3D" id="3.40.50.1820">
    <property type="entry name" value="alpha/beta hydrolase"/>
    <property type="match status" value="1"/>
</dbReference>
<reference evidence="3" key="1">
    <citation type="journal article" date="2019" name="Int. J. Syst. Evol. Microbiol.">
        <title>The Global Catalogue of Microorganisms (GCM) 10K type strain sequencing project: providing services to taxonomists for standard genome sequencing and annotation.</title>
        <authorList>
            <consortium name="The Broad Institute Genomics Platform"/>
            <consortium name="The Broad Institute Genome Sequencing Center for Infectious Disease"/>
            <person name="Wu L."/>
            <person name="Ma J."/>
        </authorList>
    </citation>
    <scope>NUCLEOTIDE SEQUENCE [LARGE SCALE GENOMIC DNA]</scope>
    <source>
        <strain evidence="3">DT72</strain>
    </source>
</reference>
<dbReference type="EMBL" id="JBHUFB010000022">
    <property type="protein sequence ID" value="MFD1815664.1"/>
    <property type="molecule type" value="Genomic_DNA"/>
</dbReference>